<accession>A0A2M3ZSW6</accession>
<keyword evidence="1" id="KW-0732">Signal</keyword>
<reference evidence="2" key="1">
    <citation type="submission" date="2018-01" db="EMBL/GenBank/DDBJ databases">
        <title>An insight into the sialome of Amazonian anophelines.</title>
        <authorList>
            <person name="Ribeiro J.M."/>
            <person name="Scarpassa V."/>
            <person name="Calvo E."/>
        </authorList>
    </citation>
    <scope>NUCLEOTIDE SEQUENCE</scope>
    <source>
        <tissue evidence="2">Salivary glands</tissue>
    </source>
</reference>
<sequence>MWLLMSVAGVGSSAMGGSCSQVAAMLWFAANSTEDRHRFDYMKNSSVEWDSGSHVRPGRSSMEISITRSPRYTGSVI</sequence>
<feature type="signal peptide" evidence="1">
    <location>
        <begin position="1"/>
        <end position="19"/>
    </location>
</feature>
<evidence type="ECO:0000256" key="1">
    <source>
        <dbReference type="SAM" id="SignalP"/>
    </source>
</evidence>
<feature type="chain" id="PRO_5014623632" evidence="1">
    <location>
        <begin position="20"/>
        <end position="77"/>
    </location>
</feature>
<protein>
    <submittedName>
        <fullName evidence="2">Putative secreted peptide</fullName>
    </submittedName>
</protein>
<dbReference type="AlphaFoldDB" id="A0A2M3ZSW6"/>
<evidence type="ECO:0000313" key="2">
    <source>
        <dbReference type="EMBL" id="MBW31619.1"/>
    </source>
</evidence>
<dbReference type="EMBL" id="GGFM01010868">
    <property type="protein sequence ID" value="MBW31619.1"/>
    <property type="molecule type" value="Transcribed_RNA"/>
</dbReference>
<organism evidence="2">
    <name type="scientific">Anopheles braziliensis</name>
    <dbReference type="NCBI Taxonomy" id="58242"/>
    <lineage>
        <taxon>Eukaryota</taxon>
        <taxon>Metazoa</taxon>
        <taxon>Ecdysozoa</taxon>
        <taxon>Arthropoda</taxon>
        <taxon>Hexapoda</taxon>
        <taxon>Insecta</taxon>
        <taxon>Pterygota</taxon>
        <taxon>Neoptera</taxon>
        <taxon>Endopterygota</taxon>
        <taxon>Diptera</taxon>
        <taxon>Nematocera</taxon>
        <taxon>Culicoidea</taxon>
        <taxon>Culicidae</taxon>
        <taxon>Anophelinae</taxon>
        <taxon>Anopheles</taxon>
    </lineage>
</organism>
<proteinExistence type="predicted"/>
<name>A0A2M3ZSW6_9DIPT</name>